<feature type="signal peptide" evidence="6">
    <location>
        <begin position="1"/>
        <end position="17"/>
    </location>
</feature>
<dbReference type="GO" id="GO:0005615">
    <property type="term" value="C:extracellular space"/>
    <property type="evidence" value="ECO:0007669"/>
    <property type="project" value="TreeGrafter"/>
</dbReference>
<comment type="similarity">
    <text evidence="1 5">Belongs to the peptidase S8 family.</text>
</comment>
<dbReference type="PANTHER" id="PTHR43806:SF11">
    <property type="entry name" value="CEREVISIN-RELATED"/>
    <property type="match status" value="1"/>
</dbReference>
<evidence type="ECO:0000256" key="6">
    <source>
        <dbReference type="SAM" id="SignalP"/>
    </source>
</evidence>
<organism evidence="7 8">
    <name type="scientific">Stichopus japonicus</name>
    <name type="common">Sea cucumber</name>
    <dbReference type="NCBI Taxonomy" id="307972"/>
    <lineage>
        <taxon>Eukaryota</taxon>
        <taxon>Metazoa</taxon>
        <taxon>Echinodermata</taxon>
        <taxon>Eleutherozoa</taxon>
        <taxon>Echinozoa</taxon>
        <taxon>Holothuroidea</taxon>
        <taxon>Aspidochirotacea</taxon>
        <taxon>Aspidochirotida</taxon>
        <taxon>Stichopodidae</taxon>
        <taxon>Apostichopus</taxon>
    </lineage>
</organism>
<keyword evidence="6" id="KW-0732">Signal</keyword>
<evidence type="ECO:0000256" key="4">
    <source>
        <dbReference type="ARBA" id="ARBA00022825"/>
    </source>
</evidence>
<reference evidence="7 8" key="1">
    <citation type="journal article" date="2017" name="PLoS Biol.">
        <title>The sea cucumber genome provides insights into morphological evolution and visceral regeneration.</title>
        <authorList>
            <person name="Zhang X."/>
            <person name="Sun L."/>
            <person name="Yuan J."/>
            <person name="Sun Y."/>
            <person name="Gao Y."/>
            <person name="Zhang L."/>
            <person name="Li S."/>
            <person name="Dai H."/>
            <person name="Hamel J.F."/>
            <person name="Liu C."/>
            <person name="Yu Y."/>
            <person name="Liu S."/>
            <person name="Lin W."/>
            <person name="Guo K."/>
            <person name="Jin S."/>
            <person name="Xu P."/>
            <person name="Storey K.B."/>
            <person name="Huan P."/>
            <person name="Zhang T."/>
            <person name="Zhou Y."/>
            <person name="Zhang J."/>
            <person name="Lin C."/>
            <person name="Li X."/>
            <person name="Xing L."/>
            <person name="Huo D."/>
            <person name="Sun M."/>
            <person name="Wang L."/>
            <person name="Mercier A."/>
            <person name="Li F."/>
            <person name="Yang H."/>
            <person name="Xiang J."/>
        </authorList>
    </citation>
    <scope>NUCLEOTIDE SEQUENCE [LARGE SCALE GENOMIC DNA]</scope>
    <source>
        <strain evidence="7">Shaxun</strain>
        <tissue evidence="7">Muscle</tissue>
    </source>
</reference>
<name>A0A2G8JT91_STIJA</name>
<dbReference type="InterPro" id="IPR036852">
    <property type="entry name" value="Peptidase_S8/S53_dom_sf"/>
</dbReference>
<dbReference type="PROSITE" id="PS51892">
    <property type="entry name" value="SUBTILASE"/>
    <property type="match status" value="1"/>
</dbReference>
<dbReference type="STRING" id="307972.A0A2G8JT91"/>
<comment type="caution">
    <text evidence="5">Lacks conserved residue(s) required for the propagation of feature annotation.</text>
</comment>
<evidence type="ECO:0000256" key="1">
    <source>
        <dbReference type="ARBA" id="ARBA00011073"/>
    </source>
</evidence>
<evidence type="ECO:0000313" key="7">
    <source>
        <dbReference type="EMBL" id="PIK38953.1"/>
    </source>
</evidence>
<gene>
    <name evidence="7" type="ORF">BSL78_24211</name>
</gene>
<dbReference type="GO" id="GO:0006508">
    <property type="term" value="P:proteolysis"/>
    <property type="evidence" value="ECO:0007669"/>
    <property type="project" value="UniProtKB-KW"/>
</dbReference>
<evidence type="ECO:0000256" key="3">
    <source>
        <dbReference type="ARBA" id="ARBA00022801"/>
    </source>
</evidence>
<keyword evidence="2 7" id="KW-0645">Protease</keyword>
<dbReference type="SUPFAM" id="SSF52743">
    <property type="entry name" value="Subtilisin-like"/>
    <property type="match status" value="1"/>
</dbReference>
<dbReference type="GO" id="GO:0004252">
    <property type="term" value="F:serine-type endopeptidase activity"/>
    <property type="evidence" value="ECO:0007669"/>
    <property type="project" value="InterPro"/>
</dbReference>
<accession>A0A2G8JT91</accession>
<dbReference type="Gene3D" id="3.40.50.200">
    <property type="entry name" value="Peptidase S8/S53 domain"/>
    <property type="match status" value="1"/>
</dbReference>
<evidence type="ECO:0000313" key="8">
    <source>
        <dbReference type="Proteomes" id="UP000230750"/>
    </source>
</evidence>
<evidence type="ECO:0000256" key="2">
    <source>
        <dbReference type="ARBA" id="ARBA00022670"/>
    </source>
</evidence>
<evidence type="ECO:0000256" key="5">
    <source>
        <dbReference type="PROSITE-ProRule" id="PRU01240"/>
    </source>
</evidence>
<feature type="chain" id="PRO_5013822546" evidence="6">
    <location>
        <begin position="18"/>
        <end position="344"/>
    </location>
</feature>
<keyword evidence="4" id="KW-0720">Serine protease</keyword>
<comment type="caution">
    <text evidence="7">The sequence shown here is derived from an EMBL/GenBank/DDBJ whole genome shotgun (WGS) entry which is preliminary data.</text>
</comment>
<protein>
    <submittedName>
        <fullName evidence="7">Serine protease</fullName>
    </submittedName>
</protein>
<keyword evidence="3" id="KW-0378">Hydrolase</keyword>
<keyword evidence="8" id="KW-1185">Reference proteome</keyword>
<proteinExistence type="inferred from homology"/>
<dbReference type="PANTHER" id="PTHR43806">
    <property type="entry name" value="PEPTIDASE S8"/>
    <property type="match status" value="1"/>
</dbReference>
<sequence length="344" mass="37850">MVFRCLLIILAVCKVSTDRAPYYSYDMSIDGQFLIGIEPDEDPYELKKRLLDELGSHNIGIDHILEAGPRVILAKFDPKFADQVCDMSGVAYLEADGPMVMQGSKPPATGPELPEWNLDRVNQRDLPLDGNADYAGDGGNHNCVNLFKGHVAFEGKEKLSFDARSEKGNDCNGHGTHAGAIIVSKRYGIAHNATIHGVRVVGCRGHTTISLACRGINYVARKRRLPCVMQIGSITEEGISPSLDEGVRVISKLGCVVVVPAGQQRQRCLFAISIQIRGERNLPKQALWHQARRNGKIIGGANMWRLSKRSATIGWRGAYKKFWVFQTPQMAGNGTSRVFYAANT</sequence>
<dbReference type="InterPro" id="IPR050131">
    <property type="entry name" value="Peptidase_S8_subtilisin-like"/>
</dbReference>
<dbReference type="Proteomes" id="UP000230750">
    <property type="component" value="Unassembled WGS sequence"/>
</dbReference>
<dbReference type="EMBL" id="MRZV01001297">
    <property type="protein sequence ID" value="PIK38953.1"/>
    <property type="molecule type" value="Genomic_DNA"/>
</dbReference>
<dbReference type="AlphaFoldDB" id="A0A2G8JT91"/>